<evidence type="ECO:0000256" key="1">
    <source>
        <dbReference type="SAM" id="MobiDB-lite"/>
    </source>
</evidence>
<comment type="caution">
    <text evidence="3">The sequence shown here is derived from an EMBL/GenBank/DDBJ whole genome shotgun (WGS) entry which is preliminary data.</text>
</comment>
<feature type="transmembrane region" description="Helical" evidence="2">
    <location>
        <begin position="33"/>
        <end position="58"/>
    </location>
</feature>
<proteinExistence type="predicted"/>
<accession>A0A8J6NFT2</accession>
<gene>
    <name evidence="3" type="ORF">H8E41_12065</name>
</gene>
<evidence type="ECO:0000313" key="4">
    <source>
        <dbReference type="Proteomes" id="UP000614424"/>
    </source>
</evidence>
<evidence type="ECO:0000256" key="2">
    <source>
        <dbReference type="SAM" id="Phobius"/>
    </source>
</evidence>
<organism evidence="3 4">
    <name type="scientific">Candidatus Desulfobia pelagia</name>
    <dbReference type="NCBI Taxonomy" id="2841692"/>
    <lineage>
        <taxon>Bacteria</taxon>
        <taxon>Pseudomonadati</taxon>
        <taxon>Thermodesulfobacteriota</taxon>
        <taxon>Desulfobulbia</taxon>
        <taxon>Desulfobulbales</taxon>
        <taxon>Desulfobulbaceae</taxon>
        <taxon>Candidatus Desulfobia</taxon>
    </lineage>
</organism>
<sequence length="124" mass="13453">MQRSVHGYTGTHGFPVKNQKIHGRRSRKSGGVWLWKLVGAVVTLAMICGVVGTFLVGLQIRNGLDELVRQQQNGAVIKKVNTELYTEKKSITSKEHIEALAAVRLGLYAPSAGSGSRGMQVARP</sequence>
<dbReference type="EMBL" id="JACNJZ010000171">
    <property type="protein sequence ID" value="MBC8318630.1"/>
    <property type="molecule type" value="Genomic_DNA"/>
</dbReference>
<evidence type="ECO:0000313" key="3">
    <source>
        <dbReference type="EMBL" id="MBC8318630.1"/>
    </source>
</evidence>
<keyword evidence="2" id="KW-1133">Transmembrane helix</keyword>
<dbReference type="Proteomes" id="UP000614424">
    <property type="component" value="Unassembled WGS sequence"/>
</dbReference>
<protein>
    <recommendedName>
        <fullName evidence="5">Cell division protein FtsL</fullName>
    </recommendedName>
</protein>
<name>A0A8J6NFT2_9BACT</name>
<keyword evidence="2" id="KW-0812">Transmembrane</keyword>
<keyword evidence="2" id="KW-0472">Membrane</keyword>
<dbReference type="AlphaFoldDB" id="A0A8J6NFT2"/>
<evidence type="ECO:0008006" key="5">
    <source>
        <dbReference type="Google" id="ProtNLM"/>
    </source>
</evidence>
<feature type="region of interest" description="Disordered" evidence="1">
    <location>
        <begin position="1"/>
        <end position="22"/>
    </location>
</feature>
<reference evidence="3 4" key="1">
    <citation type="submission" date="2020-08" db="EMBL/GenBank/DDBJ databases">
        <title>Bridging the membrane lipid divide: bacteria of the FCB group superphylum have the potential to synthesize archaeal ether lipids.</title>
        <authorList>
            <person name="Villanueva L."/>
            <person name="Von Meijenfeldt F.A.B."/>
            <person name="Westbye A.B."/>
            <person name="Yadav S."/>
            <person name="Hopmans E.C."/>
            <person name="Dutilh B.E."/>
            <person name="Sinninghe Damste J.S."/>
        </authorList>
    </citation>
    <scope>NUCLEOTIDE SEQUENCE [LARGE SCALE GENOMIC DNA]</scope>
    <source>
        <strain evidence="3">NIOZ-UU47</strain>
    </source>
</reference>